<dbReference type="GO" id="GO:0000155">
    <property type="term" value="F:phosphorelay sensor kinase activity"/>
    <property type="evidence" value="ECO:0007669"/>
    <property type="project" value="InterPro"/>
</dbReference>
<accession>A0A1F6D039</accession>
<feature type="modified residue" description="4-aspartylphosphate" evidence="4">
    <location>
        <position position="305"/>
    </location>
</feature>
<dbReference type="SMART" id="SM00387">
    <property type="entry name" value="HATPase_c"/>
    <property type="match status" value="1"/>
</dbReference>
<dbReference type="SMART" id="SM00388">
    <property type="entry name" value="HisKA"/>
    <property type="match status" value="1"/>
</dbReference>
<organism evidence="7 8">
    <name type="scientific">Handelsmanbacteria sp. (strain RIFCSPLOWO2_12_FULL_64_10)</name>
    <dbReference type="NCBI Taxonomy" id="1817868"/>
    <lineage>
        <taxon>Bacteria</taxon>
        <taxon>Candidatus Handelsmaniibacteriota</taxon>
    </lineage>
</organism>
<evidence type="ECO:0000256" key="3">
    <source>
        <dbReference type="ARBA" id="ARBA00022553"/>
    </source>
</evidence>
<evidence type="ECO:0000313" key="8">
    <source>
        <dbReference type="Proteomes" id="UP000178606"/>
    </source>
</evidence>
<dbReference type="SMART" id="SM00448">
    <property type="entry name" value="REC"/>
    <property type="match status" value="1"/>
</dbReference>
<dbReference type="InterPro" id="IPR005467">
    <property type="entry name" value="His_kinase_dom"/>
</dbReference>
<dbReference type="InterPro" id="IPR001789">
    <property type="entry name" value="Sig_transdc_resp-reg_receiver"/>
</dbReference>
<dbReference type="Pfam" id="PF00072">
    <property type="entry name" value="Response_reg"/>
    <property type="match status" value="1"/>
</dbReference>
<dbReference type="PANTHER" id="PTHR43065:SF42">
    <property type="entry name" value="TWO-COMPONENT SENSOR PPRA"/>
    <property type="match status" value="1"/>
</dbReference>
<dbReference type="SUPFAM" id="SSF47384">
    <property type="entry name" value="Homodimeric domain of signal transducing histidine kinase"/>
    <property type="match status" value="1"/>
</dbReference>
<dbReference type="AlphaFoldDB" id="A0A1F6D039"/>
<dbReference type="Gene3D" id="3.40.50.2300">
    <property type="match status" value="1"/>
</dbReference>
<dbReference type="Pfam" id="PF00512">
    <property type="entry name" value="HisKA"/>
    <property type="match status" value="1"/>
</dbReference>
<dbReference type="PANTHER" id="PTHR43065">
    <property type="entry name" value="SENSOR HISTIDINE KINASE"/>
    <property type="match status" value="1"/>
</dbReference>
<dbReference type="Gene3D" id="3.30.565.10">
    <property type="entry name" value="Histidine kinase-like ATPase, C-terminal domain"/>
    <property type="match status" value="1"/>
</dbReference>
<name>A0A1F6D039_HANXR</name>
<evidence type="ECO:0000313" key="7">
    <source>
        <dbReference type="EMBL" id="OGG54796.1"/>
    </source>
</evidence>
<evidence type="ECO:0000256" key="1">
    <source>
        <dbReference type="ARBA" id="ARBA00000085"/>
    </source>
</evidence>
<protein>
    <recommendedName>
        <fullName evidence="2">histidine kinase</fullName>
        <ecNumber evidence="2">2.7.13.3</ecNumber>
    </recommendedName>
</protein>
<dbReference type="EMBL" id="MFKF01000095">
    <property type="protein sequence ID" value="OGG54796.1"/>
    <property type="molecule type" value="Genomic_DNA"/>
</dbReference>
<evidence type="ECO:0000256" key="2">
    <source>
        <dbReference type="ARBA" id="ARBA00012438"/>
    </source>
</evidence>
<comment type="caution">
    <text evidence="7">The sequence shown here is derived from an EMBL/GenBank/DDBJ whole genome shotgun (WGS) entry which is preliminary data.</text>
</comment>
<dbReference type="PROSITE" id="PS50109">
    <property type="entry name" value="HIS_KIN"/>
    <property type="match status" value="1"/>
</dbReference>
<gene>
    <name evidence="7" type="ORF">A3F84_21795</name>
</gene>
<dbReference type="Pfam" id="PF02518">
    <property type="entry name" value="HATPase_c"/>
    <property type="match status" value="1"/>
</dbReference>
<evidence type="ECO:0000259" key="6">
    <source>
        <dbReference type="PROSITE" id="PS50110"/>
    </source>
</evidence>
<proteinExistence type="predicted"/>
<dbReference type="SUPFAM" id="SSF55874">
    <property type="entry name" value="ATPase domain of HSP90 chaperone/DNA topoisomerase II/histidine kinase"/>
    <property type="match status" value="1"/>
</dbReference>
<dbReference type="Gene3D" id="1.10.287.130">
    <property type="match status" value="1"/>
</dbReference>
<dbReference type="CDD" id="cd00082">
    <property type="entry name" value="HisKA"/>
    <property type="match status" value="1"/>
</dbReference>
<keyword evidence="3 4" id="KW-0597">Phosphoprotein</keyword>
<evidence type="ECO:0000256" key="4">
    <source>
        <dbReference type="PROSITE-ProRule" id="PRU00169"/>
    </source>
</evidence>
<dbReference type="PROSITE" id="PS50110">
    <property type="entry name" value="RESPONSE_REGULATORY"/>
    <property type="match status" value="1"/>
</dbReference>
<dbReference type="EC" id="2.7.13.3" evidence="2"/>
<dbReference type="InterPro" id="IPR036890">
    <property type="entry name" value="HATPase_C_sf"/>
</dbReference>
<sequence>MEAVGQLAGGIAHDFNNLLQVVTGYSELLLARLVPGDPLREEIETIKKAGERAASLTRQLLAFGRRQVLAPKILDLNAIVSNMGQTLRGLIGENIDLVTAPRPGLRYVKADPDQIEQVILNLAANARDAMPRGGRLTIETEDANLDEACARQCPDARPGSYVMLAISDTGCGMDAETRARLFEPFFTTKAQGRGTGLGLAMVYGIVTQSGGWVSVSSEPGRGSTFRVYLPRVEEVVGAGQPARSRMEPSRDTMTILLVEDEEMVRSLVRAILQGNGYTVLEAASGAEALQVNAQREDPIHLMVTDVMMPHLNGRELAERLKPLRPDMKVLYMSGYTEDEVVRQGALETSAAFLQKPFAPNDLLRKVHETMDN</sequence>
<comment type="catalytic activity">
    <reaction evidence="1">
        <text>ATP + protein L-histidine = ADP + protein N-phospho-L-histidine.</text>
        <dbReference type="EC" id="2.7.13.3"/>
    </reaction>
</comment>
<feature type="domain" description="Histidine kinase" evidence="5">
    <location>
        <begin position="10"/>
        <end position="233"/>
    </location>
</feature>
<feature type="domain" description="Response regulatory" evidence="6">
    <location>
        <begin position="254"/>
        <end position="370"/>
    </location>
</feature>
<dbReference type="InterPro" id="IPR004358">
    <property type="entry name" value="Sig_transdc_His_kin-like_C"/>
</dbReference>
<dbReference type="InterPro" id="IPR011006">
    <property type="entry name" value="CheY-like_superfamily"/>
</dbReference>
<dbReference type="SUPFAM" id="SSF52172">
    <property type="entry name" value="CheY-like"/>
    <property type="match status" value="1"/>
</dbReference>
<reference evidence="7 8" key="1">
    <citation type="journal article" date="2016" name="Nat. Commun.">
        <title>Thousands of microbial genomes shed light on interconnected biogeochemical processes in an aquifer system.</title>
        <authorList>
            <person name="Anantharaman K."/>
            <person name="Brown C.T."/>
            <person name="Hug L.A."/>
            <person name="Sharon I."/>
            <person name="Castelle C.J."/>
            <person name="Probst A.J."/>
            <person name="Thomas B.C."/>
            <person name="Singh A."/>
            <person name="Wilkins M.J."/>
            <person name="Karaoz U."/>
            <person name="Brodie E.L."/>
            <person name="Williams K.H."/>
            <person name="Hubbard S.S."/>
            <person name="Banfield J.F."/>
        </authorList>
    </citation>
    <scope>NUCLEOTIDE SEQUENCE [LARGE SCALE GENOMIC DNA]</scope>
    <source>
        <strain evidence="8">RIFCSPLOWO2_12_FULL_64_10</strain>
    </source>
</reference>
<dbReference type="InterPro" id="IPR003594">
    <property type="entry name" value="HATPase_dom"/>
</dbReference>
<evidence type="ECO:0000259" key="5">
    <source>
        <dbReference type="PROSITE" id="PS50109"/>
    </source>
</evidence>
<dbReference type="InterPro" id="IPR003661">
    <property type="entry name" value="HisK_dim/P_dom"/>
</dbReference>
<dbReference type="PRINTS" id="PR00344">
    <property type="entry name" value="BCTRLSENSOR"/>
</dbReference>
<dbReference type="Proteomes" id="UP000178606">
    <property type="component" value="Unassembled WGS sequence"/>
</dbReference>
<dbReference type="InterPro" id="IPR036097">
    <property type="entry name" value="HisK_dim/P_sf"/>
</dbReference>